<name>A0A6J5WI64_PRUAR</name>
<feature type="domain" description="RNase H type-1" evidence="1">
    <location>
        <begin position="1"/>
        <end position="39"/>
    </location>
</feature>
<dbReference type="GO" id="GO:0003676">
    <property type="term" value="F:nucleic acid binding"/>
    <property type="evidence" value="ECO:0007669"/>
    <property type="project" value="InterPro"/>
</dbReference>
<gene>
    <name evidence="2" type="ORF">ORAREDHAP_LOCUS14882</name>
</gene>
<proteinExistence type="predicted"/>
<reference evidence="3" key="1">
    <citation type="journal article" date="2020" name="Genome Biol.">
        <title>Gamete binning: chromosome-level and haplotype-resolved genome assembly enabled by high-throughput single-cell sequencing of gamete genomes.</title>
        <authorList>
            <person name="Campoy J.A."/>
            <person name="Sun H."/>
            <person name="Goel M."/>
            <person name="Jiao W.-B."/>
            <person name="Folz-Donahue K."/>
            <person name="Wang N."/>
            <person name="Rubio M."/>
            <person name="Liu C."/>
            <person name="Kukat C."/>
            <person name="Ruiz D."/>
            <person name="Huettel B."/>
            <person name="Schneeberger K."/>
        </authorList>
    </citation>
    <scope>NUCLEOTIDE SEQUENCE [LARGE SCALE GENOMIC DNA]</scope>
    <source>
        <strain evidence="3">cv. Rojo Pasion</strain>
    </source>
</reference>
<keyword evidence="3" id="KW-1185">Reference proteome</keyword>
<evidence type="ECO:0000313" key="2">
    <source>
        <dbReference type="EMBL" id="CAB4300023.1"/>
    </source>
</evidence>
<dbReference type="Proteomes" id="UP000507245">
    <property type="component" value="Unassembled WGS sequence"/>
</dbReference>
<dbReference type="AlphaFoldDB" id="A0A6J5WI64"/>
<protein>
    <recommendedName>
        <fullName evidence="1">RNase H type-1 domain-containing protein</fullName>
    </recommendedName>
</protein>
<dbReference type="GO" id="GO:0004523">
    <property type="term" value="F:RNA-DNA hybrid ribonuclease activity"/>
    <property type="evidence" value="ECO:0007669"/>
    <property type="project" value="InterPro"/>
</dbReference>
<dbReference type="Pfam" id="PF13456">
    <property type="entry name" value="RVT_3"/>
    <property type="match status" value="1"/>
</dbReference>
<organism evidence="2 3">
    <name type="scientific">Prunus armeniaca</name>
    <name type="common">Apricot</name>
    <name type="synonym">Armeniaca vulgaris</name>
    <dbReference type="NCBI Taxonomy" id="36596"/>
    <lineage>
        <taxon>Eukaryota</taxon>
        <taxon>Viridiplantae</taxon>
        <taxon>Streptophyta</taxon>
        <taxon>Embryophyta</taxon>
        <taxon>Tracheophyta</taxon>
        <taxon>Spermatophyta</taxon>
        <taxon>Magnoliopsida</taxon>
        <taxon>eudicotyledons</taxon>
        <taxon>Gunneridae</taxon>
        <taxon>Pentapetalae</taxon>
        <taxon>rosids</taxon>
        <taxon>fabids</taxon>
        <taxon>Rosales</taxon>
        <taxon>Rosaceae</taxon>
        <taxon>Amygdaloideae</taxon>
        <taxon>Amygdaleae</taxon>
        <taxon>Prunus</taxon>
    </lineage>
</organism>
<sequence>MAEALAIREAINASWTVGFKEIVIESDSKEIITMLRKEKVVTDCGGGKHCARHLDDSGSAGSSHLYAH</sequence>
<dbReference type="InterPro" id="IPR002156">
    <property type="entry name" value="RNaseH_domain"/>
</dbReference>
<dbReference type="EMBL" id="CAEKKB010000002">
    <property type="protein sequence ID" value="CAB4300023.1"/>
    <property type="molecule type" value="Genomic_DNA"/>
</dbReference>
<evidence type="ECO:0000313" key="3">
    <source>
        <dbReference type="Proteomes" id="UP000507245"/>
    </source>
</evidence>
<accession>A0A6J5WI64</accession>
<evidence type="ECO:0000259" key="1">
    <source>
        <dbReference type="Pfam" id="PF13456"/>
    </source>
</evidence>